<evidence type="ECO:0000256" key="1">
    <source>
        <dbReference type="SAM" id="MobiDB-lite"/>
    </source>
</evidence>
<protein>
    <submittedName>
        <fullName evidence="2">Uncharacterized protein</fullName>
    </submittedName>
</protein>
<reference evidence="2 3" key="1">
    <citation type="submission" date="2020-02" db="EMBL/GenBank/DDBJ databases">
        <authorList>
            <person name="Ma Q."/>
            <person name="Huang Y."/>
            <person name="Song X."/>
            <person name="Pei D."/>
        </authorList>
    </citation>
    <scope>NUCLEOTIDE SEQUENCE [LARGE SCALE GENOMIC DNA]</scope>
    <source>
        <strain evidence="2">Sxm20200214</strain>
        <tissue evidence="2">Leaf</tissue>
    </source>
</reference>
<dbReference type="EMBL" id="JAAMPC010000012">
    <property type="protein sequence ID" value="KAG2276384.1"/>
    <property type="molecule type" value="Genomic_DNA"/>
</dbReference>
<feature type="compositionally biased region" description="Polar residues" evidence="1">
    <location>
        <begin position="1"/>
        <end position="43"/>
    </location>
</feature>
<feature type="region of interest" description="Disordered" evidence="1">
    <location>
        <begin position="1"/>
        <end position="55"/>
    </location>
</feature>
<comment type="caution">
    <text evidence="2">The sequence shown here is derived from an EMBL/GenBank/DDBJ whole genome shotgun (WGS) entry which is preliminary data.</text>
</comment>
<gene>
    <name evidence="2" type="ORF">Bca52824_058939</name>
</gene>
<sequence>MPALPISSSLDNPASSAVDSSVVTESNGGGSSYANSDPSCSTGEQKKPKHIRRNG</sequence>
<proteinExistence type="predicted"/>
<accession>A0A8X7R0G5</accession>
<dbReference type="OrthoDB" id="10521667at2759"/>
<evidence type="ECO:0000313" key="3">
    <source>
        <dbReference type="Proteomes" id="UP000886595"/>
    </source>
</evidence>
<organism evidence="2 3">
    <name type="scientific">Brassica carinata</name>
    <name type="common">Ethiopian mustard</name>
    <name type="synonym">Abyssinian cabbage</name>
    <dbReference type="NCBI Taxonomy" id="52824"/>
    <lineage>
        <taxon>Eukaryota</taxon>
        <taxon>Viridiplantae</taxon>
        <taxon>Streptophyta</taxon>
        <taxon>Embryophyta</taxon>
        <taxon>Tracheophyta</taxon>
        <taxon>Spermatophyta</taxon>
        <taxon>Magnoliopsida</taxon>
        <taxon>eudicotyledons</taxon>
        <taxon>Gunneridae</taxon>
        <taxon>Pentapetalae</taxon>
        <taxon>rosids</taxon>
        <taxon>malvids</taxon>
        <taxon>Brassicales</taxon>
        <taxon>Brassicaceae</taxon>
        <taxon>Brassiceae</taxon>
        <taxon>Brassica</taxon>
    </lineage>
</organism>
<evidence type="ECO:0000313" key="2">
    <source>
        <dbReference type="EMBL" id="KAG2276384.1"/>
    </source>
</evidence>
<dbReference type="Proteomes" id="UP000886595">
    <property type="component" value="Unassembled WGS sequence"/>
</dbReference>
<name>A0A8X7R0G5_BRACI</name>
<dbReference type="AlphaFoldDB" id="A0A8X7R0G5"/>
<keyword evidence="3" id="KW-1185">Reference proteome</keyword>